<dbReference type="Pfam" id="PF01266">
    <property type="entry name" value="DAO"/>
    <property type="match status" value="1"/>
</dbReference>
<dbReference type="Proteomes" id="UP001595583">
    <property type="component" value="Unassembled WGS sequence"/>
</dbReference>
<evidence type="ECO:0000313" key="4">
    <source>
        <dbReference type="Proteomes" id="UP001595583"/>
    </source>
</evidence>
<dbReference type="PROSITE" id="PS51257">
    <property type="entry name" value="PROKAR_LIPOPROTEIN"/>
    <property type="match status" value="1"/>
</dbReference>
<keyword evidence="1 3" id="KW-0560">Oxidoreductase</keyword>
<dbReference type="InterPro" id="IPR036188">
    <property type="entry name" value="FAD/NAD-bd_sf"/>
</dbReference>
<evidence type="ECO:0000259" key="2">
    <source>
        <dbReference type="Pfam" id="PF01266"/>
    </source>
</evidence>
<dbReference type="InterPro" id="IPR006076">
    <property type="entry name" value="FAD-dep_OxRdtase"/>
</dbReference>
<dbReference type="EMBL" id="JBHRTK010000001">
    <property type="protein sequence ID" value="MFC3204815.1"/>
    <property type="molecule type" value="Genomic_DNA"/>
</dbReference>
<dbReference type="SUPFAM" id="SSF51905">
    <property type="entry name" value="FAD/NAD(P)-binding domain"/>
    <property type="match status" value="1"/>
</dbReference>
<proteinExistence type="predicted"/>
<dbReference type="RefSeq" id="WP_378217646.1">
    <property type="nucleotide sequence ID" value="NZ_JBHRTK010000001.1"/>
</dbReference>
<dbReference type="PANTHER" id="PTHR13847">
    <property type="entry name" value="SARCOSINE DEHYDROGENASE-RELATED"/>
    <property type="match status" value="1"/>
</dbReference>
<evidence type="ECO:0000313" key="3">
    <source>
        <dbReference type="EMBL" id="MFC3204815.1"/>
    </source>
</evidence>
<dbReference type="Gene3D" id="3.30.9.10">
    <property type="entry name" value="D-Amino Acid Oxidase, subunit A, domain 2"/>
    <property type="match status" value="1"/>
</dbReference>
<organism evidence="3 4">
    <name type="scientific">Aquamicrobium soli</name>
    <dbReference type="NCBI Taxonomy" id="1811518"/>
    <lineage>
        <taxon>Bacteria</taxon>
        <taxon>Pseudomonadati</taxon>
        <taxon>Pseudomonadota</taxon>
        <taxon>Alphaproteobacteria</taxon>
        <taxon>Hyphomicrobiales</taxon>
        <taxon>Phyllobacteriaceae</taxon>
        <taxon>Aquamicrobium</taxon>
    </lineage>
</organism>
<evidence type="ECO:0000256" key="1">
    <source>
        <dbReference type="ARBA" id="ARBA00023002"/>
    </source>
</evidence>
<gene>
    <name evidence="3" type="ORF">ACFOHJ_01170</name>
</gene>
<dbReference type="Gene3D" id="3.50.50.60">
    <property type="entry name" value="FAD/NAD(P)-binding domain"/>
    <property type="match status" value="1"/>
</dbReference>
<feature type="domain" description="FAD dependent oxidoreductase" evidence="2">
    <location>
        <begin position="10"/>
        <end position="402"/>
    </location>
</feature>
<dbReference type="GO" id="GO:0016491">
    <property type="term" value="F:oxidoreductase activity"/>
    <property type="evidence" value="ECO:0007669"/>
    <property type="project" value="UniProtKB-KW"/>
</dbReference>
<keyword evidence="4" id="KW-1185">Reference proteome</keyword>
<comment type="caution">
    <text evidence="3">The sequence shown here is derived from an EMBL/GenBank/DDBJ whole genome shotgun (WGS) entry which is preliminary data.</text>
</comment>
<protein>
    <submittedName>
        <fullName evidence="3">NAD(P)/FAD-dependent oxidoreductase</fullName>
        <ecNumber evidence="3">1.-.-.-</ecNumber>
    </submittedName>
</protein>
<name>A0ABV7K456_9HYPH</name>
<accession>A0ABV7K456</accession>
<reference evidence="4" key="1">
    <citation type="journal article" date="2019" name="Int. J. Syst. Evol. Microbiol.">
        <title>The Global Catalogue of Microorganisms (GCM) 10K type strain sequencing project: providing services to taxonomists for standard genome sequencing and annotation.</title>
        <authorList>
            <consortium name="The Broad Institute Genomics Platform"/>
            <consortium name="The Broad Institute Genome Sequencing Center for Infectious Disease"/>
            <person name="Wu L."/>
            <person name="Ma J."/>
        </authorList>
    </citation>
    <scope>NUCLEOTIDE SEQUENCE [LARGE SCALE GENOMIC DNA]</scope>
    <source>
        <strain evidence="4">KCTC 52165</strain>
    </source>
</reference>
<dbReference type="EC" id="1.-.-.-" evidence="3"/>
<sequence length="430" mass="46303">MEAASTRNWDVIVVGGGIVGCSAAYYAARNGMRVLLVERDAPGSAQSGRNLGFVRQQNRDFRELPLMIGALSIWKEIEAELGCRVGWQQGGNLSLAFSEADLVSRREWQKRAAEEFGLDTRILSAAETQALVPQLATDRGVVGAMYTPSDGKAEPARATRAFFDAALAAGVAFAFGEPVTRMDTSAGKISGVQIRDRLYRASTVITAAGAGSAALLRKAGLDLPQEFVRATVARTVARPELKIPPCISGQQTGIRQDLNGAYVISVAGGEYDLRLDSWRHMRWYEATRKSNPDAARIDYLAPIKRLLPSRMPLPVADFPPSRDRPRPEPFRVEQASREFCRLFPGLADLEIETSWAGIIDTMPDVVPVLGPVAGISGMLVGTGFSGHGFGPGPMAGKVLADLAAGRQSLVDISSLSPMRFDKKWTSAKAG</sequence>